<evidence type="ECO:0000256" key="6">
    <source>
        <dbReference type="ARBA" id="ARBA00023012"/>
    </source>
</evidence>
<dbReference type="Pfam" id="PF00989">
    <property type="entry name" value="PAS"/>
    <property type="match status" value="1"/>
</dbReference>
<evidence type="ECO:0000256" key="1">
    <source>
        <dbReference type="ARBA" id="ARBA00000085"/>
    </source>
</evidence>
<dbReference type="InterPro" id="IPR000700">
    <property type="entry name" value="PAS-assoc_C"/>
</dbReference>
<dbReference type="Pfam" id="PF00512">
    <property type="entry name" value="HisKA"/>
    <property type="match status" value="1"/>
</dbReference>
<dbReference type="Pfam" id="PF08447">
    <property type="entry name" value="PAS_3"/>
    <property type="match status" value="1"/>
</dbReference>
<dbReference type="SUPFAM" id="SSF47384">
    <property type="entry name" value="Homodimeric domain of signal transducing histidine kinase"/>
    <property type="match status" value="1"/>
</dbReference>
<dbReference type="Pfam" id="PF00072">
    <property type="entry name" value="Response_reg"/>
    <property type="match status" value="1"/>
</dbReference>
<dbReference type="InterPro" id="IPR000014">
    <property type="entry name" value="PAS"/>
</dbReference>
<feature type="domain" description="PAC" evidence="11">
    <location>
        <begin position="488"/>
        <end position="542"/>
    </location>
</feature>
<dbReference type="Proteomes" id="UP001235303">
    <property type="component" value="Unassembled WGS sequence"/>
</dbReference>
<dbReference type="InterPro" id="IPR003594">
    <property type="entry name" value="HATPase_dom"/>
</dbReference>
<dbReference type="SMART" id="SM00091">
    <property type="entry name" value="PAS"/>
    <property type="match status" value="5"/>
</dbReference>
<dbReference type="InterPro" id="IPR036890">
    <property type="entry name" value="HATPase_C_sf"/>
</dbReference>
<evidence type="ECO:0000259" key="8">
    <source>
        <dbReference type="PROSITE" id="PS50109"/>
    </source>
</evidence>
<dbReference type="InterPro" id="IPR035965">
    <property type="entry name" value="PAS-like_dom_sf"/>
</dbReference>
<dbReference type="InterPro" id="IPR004358">
    <property type="entry name" value="Sig_transdc_His_kin-like_C"/>
</dbReference>
<evidence type="ECO:0000256" key="3">
    <source>
        <dbReference type="ARBA" id="ARBA00022553"/>
    </source>
</evidence>
<feature type="domain" description="PAS" evidence="10">
    <location>
        <begin position="543"/>
        <end position="604"/>
    </location>
</feature>
<dbReference type="PROSITE" id="PS50112">
    <property type="entry name" value="PAS"/>
    <property type="match status" value="5"/>
</dbReference>
<dbReference type="CDD" id="cd16922">
    <property type="entry name" value="HATPase_EvgS-ArcB-TorS-like"/>
    <property type="match status" value="1"/>
</dbReference>
<dbReference type="Pfam" id="PF02518">
    <property type="entry name" value="HATPase_c"/>
    <property type="match status" value="1"/>
</dbReference>
<keyword evidence="6" id="KW-0902">Two-component regulatory system</keyword>
<dbReference type="InterPro" id="IPR005467">
    <property type="entry name" value="His_kinase_dom"/>
</dbReference>
<dbReference type="PANTHER" id="PTHR43047:SF64">
    <property type="entry name" value="HISTIDINE KINASE CONTAINING CHEY-HOMOLOGOUS RECEIVER DOMAIN AND PAS DOMAIN-RELATED"/>
    <property type="match status" value="1"/>
</dbReference>
<dbReference type="EC" id="2.7.13.3" evidence="2"/>
<dbReference type="Gene3D" id="3.40.50.2300">
    <property type="match status" value="1"/>
</dbReference>
<keyword evidence="13" id="KW-1185">Reference proteome</keyword>
<evidence type="ECO:0000259" key="9">
    <source>
        <dbReference type="PROSITE" id="PS50110"/>
    </source>
</evidence>
<dbReference type="Gene3D" id="1.10.287.130">
    <property type="match status" value="1"/>
</dbReference>
<sequence length="1274" mass="145713">MHPSNSQIATLTEDEWIDFHPLTLEPQMLLSEAIAHWQLYQQCQPVPNPPSLALVVQDQRLVGLLHLSRCLPYLIAPESAEKITVEQLMEPEGITLEIADGETFSTQDYLSTLIAYFQQHQLTHLPLVTPSRKLIGLARLSTLLQNLSKRAEPRLPHSSFSSQTAFDQTFSQAVIGMAHIDLQGHFIEVNQTFCDLVGYCSSDLIHHSFFKLMVPQNLQSSDHHNYEAVTRRYLDRLLSGTLPFISIENNYCSQSGVQNWVNITISLVRDLSGEPAYFLSTIQDISDRKLLEQKLHSSEAELRSVFAAMTEIVLVMDRDSEVIKVSPTCPALYYQNNTDLIGETINQIIYGDYRSELMQHLQTVANQKKSLNFEYQLILNKQTLGFAATLSPMPEKKVIFVARNITEKQQSEEQLRLLKRSVEVSDNGILISDAQRQDLPIIYVNPAFEKISGYFSEEVLENPLLFLYENRLQKTEYNTIKKQIAQGNSFQFTCPSYRKNNQIFWSHLSLYPLRDPMGKLTHYVMLQSDITDRISAEEALKKSEKRWQLALKSNNDGIYDWDLEKNTIFYSARWKEMLGFSESEISDHPSEWMTRLHPDDFEQVMFTNLHYQPKEDNPLFTIEYRMRCKDGSYKWILDRGQILYDRQGEEIRIIGSYTDITERKESEEKLRESQQRLEFLVDQTPLGVIEWSVDWQIVEWNKAAERIFDYRRLDVLSSPHSFEILFTESKKTQAYNLMQALEAEEDTTYAICDNVRRSGEKIVCEWYNTVLMDRQNNVIGYASMIADITDRKQAEIALIHAKETAESANQAKSNFLANMSHELRTPLNAILGFTQLIDRSPNLDSVHRQQLRIINRSGEHLLSLINDILEMSKIEAGKITLNESQFNLWTLLDTLKEMLQIKAESKGLTLALVCSSEVPEYVEGDESKLRQILLNLLGNAIKFTQQGGVKLSVSAVPLPENSRLRLSFDVSDTGPGIAEEDLDSLFEPFVQTAVGRQSQQGTGLGLPISRQFVQLMGGDIQVFSQVGFGTQFTFDLLLKPILNQPHSLRTSSRVIHLAPHQPSYRILVVDDSLDNRLLLESLLKSVGFEVQLASNGQEAISVWETWNPHLIWMDIRMPVMDGLQATQYIKSLTQGQSTRIIALTASAFAEEREQVFAVGCDDFLSKPFQDQELFEKITQHLGVAYVCDYVDRTSPLSVSNSDESATQTSIKWDLMPQPWLESLYQAALEADAEIILELIEEISEDHSNIAEYLNNLVDNFDFELITKNLNLVLY</sequence>
<dbReference type="InterPro" id="IPR013767">
    <property type="entry name" value="PAS_fold"/>
</dbReference>
<dbReference type="Pfam" id="PF13426">
    <property type="entry name" value="PAS_9"/>
    <property type="match status" value="2"/>
</dbReference>
<protein>
    <recommendedName>
        <fullName evidence="2">histidine kinase</fullName>
        <ecNumber evidence="2">2.7.13.3</ecNumber>
    </recommendedName>
</protein>
<dbReference type="InterPro" id="IPR001610">
    <property type="entry name" value="PAC"/>
</dbReference>
<keyword evidence="5" id="KW-0418">Kinase</keyword>
<evidence type="ECO:0000313" key="13">
    <source>
        <dbReference type="Proteomes" id="UP001235303"/>
    </source>
</evidence>
<dbReference type="Gene3D" id="3.30.565.10">
    <property type="entry name" value="Histidine kinase-like ATPase, C-terminal domain"/>
    <property type="match status" value="1"/>
</dbReference>
<evidence type="ECO:0000256" key="7">
    <source>
        <dbReference type="PROSITE-ProRule" id="PRU00169"/>
    </source>
</evidence>
<dbReference type="SUPFAM" id="SSF54631">
    <property type="entry name" value="CBS-domain pair"/>
    <property type="match status" value="1"/>
</dbReference>
<dbReference type="PRINTS" id="PR00344">
    <property type="entry name" value="BCTRLSENSOR"/>
</dbReference>
<proteinExistence type="predicted"/>
<dbReference type="RefSeq" id="WP_283754967.1">
    <property type="nucleotide sequence ID" value="NZ_JAQOSP010000109.1"/>
</dbReference>
<evidence type="ECO:0000313" key="12">
    <source>
        <dbReference type="EMBL" id="MDJ1171212.1"/>
    </source>
</evidence>
<dbReference type="InterPro" id="IPR001789">
    <property type="entry name" value="Sig_transdc_resp-reg_receiver"/>
</dbReference>
<dbReference type="NCBIfam" id="TIGR00229">
    <property type="entry name" value="sensory_box"/>
    <property type="match status" value="5"/>
</dbReference>
<dbReference type="SMART" id="SM00086">
    <property type="entry name" value="PAC"/>
    <property type="match status" value="4"/>
</dbReference>
<organism evidence="12 13">
    <name type="scientific">Roseofilum acuticapitatum BLCC-M154</name>
    <dbReference type="NCBI Taxonomy" id="3022444"/>
    <lineage>
        <taxon>Bacteria</taxon>
        <taxon>Bacillati</taxon>
        <taxon>Cyanobacteriota</taxon>
        <taxon>Cyanophyceae</taxon>
        <taxon>Desertifilales</taxon>
        <taxon>Desertifilaceae</taxon>
        <taxon>Roseofilum</taxon>
        <taxon>Roseofilum acuticapitatum</taxon>
    </lineage>
</organism>
<dbReference type="InterPro" id="IPR011006">
    <property type="entry name" value="CheY-like_superfamily"/>
</dbReference>
<feature type="domain" description="PAS" evidence="10">
    <location>
        <begin position="298"/>
        <end position="368"/>
    </location>
</feature>
<feature type="domain" description="PAC" evidence="11">
    <location>
        <begin position="745"/>
        <end position="800"/>
    </location>
</feature>
<dbReference type="SMART" id="SM00448">
    <property type="entry name" value="REC"/>
    <property type="match status" value="1"/>
</dbReference>
<evidence type="ECO:0000256" key="5">
    <source>
        <dbReference type="ARBA" id="ARBA00022777"/>
    </source>
</evidence>
<feature type="domain" description="PAS" evidence="10">
    <location>
        <begin position="673"/>
        <end position="744"/>
    </location>
</feature>
<dbReference type="PROSITE" id="PS50113">
    <property type="entry name" value="PAC"/>
    <property type="match status" value="4"/>
</dbReference>
<dbReference type="CDD" id="cd00130">
    <property type="entry name" value="PAS"/>
    <property type="match status" value="5"/>
</dbReference>
<evidence type="ECO:0000256" key="4">
    <source>
        <dbReference type="ARBA" id="ARBA00022679"/>
    </source>
</evidence>
<dbReference type="Pfam" id="PF08448">
    <property type="entry name" value="PAS_4"/>
    <property type="match status" value="1"/>
</dbReference>
<evidence type="ECO:0000256" key="2">
    <source>
        <dbReference type="ARBA" id="ARBA00012438"/>
    </source>
</evidence>
<dbReference type="PROSITE" id="PS50109">
    <property type="entry name" value="HIS_KIN"/>
    <property type="match status" value="1"/>
</dbReference>
<dbReference type="SUPFAM" id="SSF55874">
    <property type="entry name" value="ATPase domain of HSP90 chaperone/DNA topoisomerase II/histidine kinase"/>
    <property type="match status" value="1"/>
</dbReference>
<reference evidence="12 13" key="1">
    <citation type="submission" date="2023-01" db="EMBL/GenBank/DDBJ databases">
        <title>Novel diversity within Roseofilum (Cyanobacteria; Desertifilaceae) from marine benthic mats with descriptions of four novel species.</title>
        <authorList>
            <person name="Wang Y."/>
            <person name="Berthold D.E."/>
            <person name="Hu J."/>
            <person name="Lefler F.W."/>
            <person name="Laughinghouse H.D. IV."/>
        </authorList>
    </citation>
    <scope>NUCLEOTIDE SEQUENCE [LARGE SCALE GENOMIC DNA]</scope>
    <source>
        <strain evidence="12 13">BLCC-M154</strain>
    </source>
</reference>
<accession>A0ABT7AWB7</accession>
<evidence type="ECO:0000259" key="10">
    <source>
        <dbReference type="PROSITE" id="PS50112"/>
    </source>
</evidence>
<dbReference type="PROSITE" id="PS50110">
    <property type="entry name" value="RESPONSE_REGULATORY"/>
    <property type="match status" value="1"/>
</dbReference>
<name>A0ABT7AWB7_9CYAN</name>
<comment type="catalytic activity">
    <reaction evidence="1">
        <text>ATP + protein L-histidine = ADP + protein N-phospho-L-histidine.</text>
        <dbReference type="EC" id="2.7.13.3"/>
    </reaction>
</comment>
<dbReference type="SMART" id="SM00387">
    <property type="entry name" value="HATPase_c"/>
    <property type="match status" value="1"/>
</dbReference>
<dbReference type="InterPro" id="IPR003661">
    <property type="entry name" value="HisK_dim/P_dom"/>
</dbReference>
<dbReference type="InterPro" id="IPR046342">
    <property type="entry name" value="CBS_dom_sf"/>
</dbReference>
<comment type="caution">
    <text evidence="12">The sequence shown here is derived from an EMBL/GenBank/DDBJ whole genome shotgun (WGS) entry which is preliminary data.</text>
</comment>
<feature type="domain" description="Histidine kinase" evidence="8">
    <location>
        <begin position="818"/>
        <end position="1040"/>
    </location>
</feature>
<feature type="domain" description="Response regulatory" evidence="9">
    <location>
        <begin position="1065"/>
        <end position="1181"/>
    </location>
</feature>
<feature type="modified residue" description="4-aspartylphosphate" evidence="7">
    <location>
        <position position="1114"/>
    </location>
</feature>
<dbReference type="PANTHER" id="PTHR43047">
    <property type="entry name" value="TWO-COMPONENT HISTIDINE PROTEIN KINASE"/>
    <property type="match status" value="1"/>
</dbReference>
<dbReference type="SUPFAM" id="SSF55785">
    <property type="entry name" value="PYP-like sensor domain (PAS domain)"/>
    <property type="match status" value="5"/>
</dbReference>
<dbReference type="Gene3D" id="3.30.450.20">
    <property type="entry name" value="PAS domain"/>
    <property type="match status" value="5"/>
</dbReference>
<dbReference type="SUPFAM" id="SSF52172">
    <property type="entry name" value="CheY-like"/>
    <property type="match status" value="1"/>
</dbReference>
<feature type="domain" description="PAC" evidence="11">
    <location>
        <begin position="245"/>
        <end position="297"/>
    </location>
</feature>
<dbReference type="Gene3D" id="3.10.580.10">
    <property type="entry name" value="CBS-domain"/>
    <property type="match status" value="1"/>
</dbReference>
<evidence type="ECO:0000259" key="11">
    <source>
        <dbReference type="PROSITE" id="PS50113"/>
    </source>
</evidence>
<feature type="domain" description="PAS" evidence="10">
    <location>
        <begin position="162"/>
        <end position="232"/>
    </location>
</feature>
<dbReference type="CDD" id="cd17546">
    <property type="entry name" value="REC_hyHK_CKI1_RcsC-like"/>
    <property type="match status" value="1"/>
</dbReference>
<gene>
    <name evidence="12" type="ORF">PMG71_17425</name>
</gene>
<feature type="domain" description="PAC" evidence="11">
    <location>
        <begin position="620"/>
        <end position="672"/>
    </location>
</feature>
<dbReference type="InterPro" id="IPR013655">
    <property type="entry name" value="PAS_fold_3"/>
</dbReference>
<keyword evidence="3 7" id="KW-0597">Phosphoprotein</keyword>
<keyword evidence="4" id="KW-0808">Transferase</keyword>
<feature type="domain" description="PAS" evidence="10">
    <location>
        <begin position="414"/>
        <end position="466"/>
    </location>
</feature>
<dbReference type="InterPro" id="IPR036097">
    <property type="entry name" value="HisK_dim/P_sf"/>
</dbReference>
<dbReference type="InterPro" id="IPR013656">
    <property type="entry name" value="PAS_4"/>
</dbReference>
<dbReference type="EMBL" id="JAQOSP010000109">
    <property type="protein sequence ID" value="MDJ1171212.1"/>
    <property type="molecule type" value="Genomic_DNA"/>
</dbReference>
<dbReference type="SMART" id="SM00388">
    <property type="entry name" value="HisKA"/>
    <property type="match status" value="1"/>
</dbReference>
<dbReference type="CDD" id="cd00082">
    <property type="entry name" value="HisKA"/>
    <property type="match status" value="1"/>
</dbReference>